<evidence type="ECO:0000256" key="10">
    <source>
        <dbReference type="ARBA" id="ARBA00023157"/>
    </source>
</evidence>
<keyword evidence="15" id="KW-1185">Reference proteome</keyword>
<dbReference type="GO" id="GO:0005615">
    <property type="term" value="C:extracellular space"/>
    <property type="evidence" value="ECO:0007669"/>
    <property type="project" value="TreeGrafter"/>
</dbReference>
<name>A0A154PR58_DUFNO</name>
<dbReference type="GO" id="GO:0016042">
    <property type="term" value="P:lipid catabolic process"/>
    <property type="evidence" value="ECO:0007669"/>
    <property type="project" value="TreeGrafter"/>
</dbReference>
<dbReference type="InterPro" id="IPR000760">
    <property type="entry name" value="Inositol_monophosphatase-like"/>
</dbReference>
<dbReference type="EC" id="3.1.1.32" evidence="5"/>
<gene>
    <name evidence="14" type="ORF">WN55_05738</name>
</gene>
<dbReference type="GO" id="GO:0046872">
    <property type="term" value="F:metal ion binding"/>
    <property type="evidence" value="ECO:0007669"/>
    <property type="project" value="UniProtKB-KW"/>
</dbReference>
<keyword evidence="9 11" id="KW-0460">Magnesium</keyword>
<dbReference type="STRING" id="178035.A0A154PR58"/>
<dbReference type="EMBL" id="KQ435012">
    <property type="protein sequence ID" value="KZC13834.1"/>
    <property type="molecule type" value="Genomic_DNA"/>
</dbReference>
<dbReference type="Gene3D" id="3.40.50.1820">
    <property type="entry name" value="alpha/beta hydrolase"/>
    <property type="match status" value="1"/>
</dbReference>
<feature type="binding site" evidence="11">
    <location>
        <position position="159"/>
    </location>
    <ligand>
        <name>Mg(2+)</name>
        <dbReference type="ChEBI" id="CHEBI:18420"/>
        <label>1</label>
        <note>catalytic</note>
    </ligand>
</feature>
<comment type="subcellular location">
    <subcellularLocation>
        <location evidence="2">Secreted</location>
    </subcellularLocation>
</comment>
<evidence type="ECO:0000256" key="8">
    <source>
        <dbReference type="ARBA" id="ARBA00022801"/>
    </source>
</evidence>
<dbReference type="InterPro" id="IPR033906">
    <property type="entry name" value="Lipase_N"/>
</dbReference>
<evidence type="ECO:0000256" key="1">
    <source>
        <dbReference type="ARBA" id="ARBA00000111"/>
    </source>
</evidence>
<comment type="similarity">
    <text evidence="4 12">Belongs to the AB hydrolase superfamily. Lipase family.</text>
</comment>
<dbReference type="InterPro" id="IPR000734">
    <property type="entry name" value="TAG_lipase"/>
</dbReference>
<dbReference type="PROSITE" id="PS00629">
    <property type="entry name" value="IMP_1"/>
    <property type="match status" value="1"/>
</dbReference>
<dbReference type="InterPro" id="IPR013818">
    <property type="entry name" value="Lipase"/>
</dbReference>
<comment type="similarity">
    <text evidence="3">Belongs to the inositol monophosphatase superfamily.</text>
</comment>
<dbReference type="PANTHER" id="PTHR11610:SF37">
    <property type="entry name" value="GH01208P"/>
    <property type="match status" value="1"/>
</dbReference>
<dbReference type="GO" id="GO:0008970">
    <property type="term" value="F:phospholipase A1 activity"/>
    <property type="evidence" value="ECO:0007669"/>
    <property type="project" value="UniProtKB-EC"/>
</dbReference>
<dbReference type="InterPro" id="IPR020583">
    <property type="entry name" value="Inositol_monoP_metal-BS"/>
</dbReference>
<evidence type="ECO:0000313" key="15">
    <source>
        <dbReference type="Proteomes" id="UP000076502"/>
    </source>
</evidence>
<dbReference type="OrthoDB" id="9977309at2759"/>
<dbReference type="GO" id="GO:0017171">
    <property type="term" value="F:serine hydrolase activity"/>
    <property type="evidence" value="ECO:0007669"/>
    <property type="project" value="TreeGrafter"/>
</dbReference>
<protein>
    <recommendedName>
        <fullName evidence="5">phospholipase A1</fullName>
        <ecNumber evidence="5">3.1.1.32</ecNumber>
    </recommendedName>
</protein>
<evidence type="ECO:0000259" key="13">
    <source>
        <dbReference type="Pfam" id="PF00151"/>
    </source>
</evidence>
<dbReference type="AlphaFoldDB" id="A0A154PR58"/>
<dbReference type="InterPro" id="IPR044897">
    <property type="entry name" value="INPP1_dom_1"/>
</dbReference>
<evidence type="ECO:0000256" key="7">
    <source>
        <dbReference type="ARBA" id="ARBA00022723"/>
    </source>
</evidence>
<feature type="binding site" evidence="11">
    <location>
        <position position="161"/>
    </location>
    <ligand>
        <name>Mg(2+)</name>
        <dbReference type="ChEBI" id="CHEBI:18420"/>
        <label>1</label>
        <note>catalytic</note>
    </ligand>
</feature>
<dbReference type="InterPro" id="IPR029058">
    <property type="entry name" value="AB_hydrolase_fold"/>
</dbReference>
<sequence>MKNGSRLLSILLKVSEKAANIARACRQNDALFKLLVQEKSEEEKNPRFFQDFKTLADVLIQETVKHDIEREFPELVKAVQGEENNIFSNAMGETIVITVCSTIEETTELLAKVMESDITTAESLATEVHKDIELLDVPVATELPLDLDINIDNIGIWIDPIDSTADYVYGGEKVDDATGIHVSGLRCVTVLIGAYSKSTGIPVLGVVNQPFYTNMDSWWKGNCYWGFVENDMRQCSISNETTDTKVAVLSRMEDADIKSKLLSAGFTLVEAAGAGYKILSVALGEADAYILSKKSTYNGETFTDINIQNVTDLISKLDLNNTTMLYIHGYDESVESESVITVTSATLKATNENVVAVDYRQFAGQDYVLLVGSVGTIGQLIADALNKLVVLGLRPRKIHVVGHSFGGQVAGQIGRRTTFTIPRITGLDPAGPLFKIKNYLSASDADFVDIIHTDGGLYGQLRNSGTVNFCPNYGYRVQPGLNIKYCIFSVVSHYIILRVTDFCSHHRSWWFYAESVLNPRGFLSVQCNHKIDFALGLCNRSNIIPMGYATPINATGVYYLTTTAQSPFARGIEGTMNNVGSFIG</sequence>
<reference evidence="14 15" key="1">
    <citation type="submission" date="2015-07" db="EMBL/GenBank/DDBJ databases">
        <title>The genome of Dufourea novaeangliae.</title>
        <authorList>
            <person name="Pan H."/>
            <person name="Kapheim K."/>
        </authorList>
    </citation>
    <scope>NUCLEOTIDE SEQUENCE [LARGE SCALE GENOMIC DNA]</scope>
    <source>
        <strain evidence="14">0120121106</strain>
        <tissue evidence="14">Whole body</tissue>
    </source>
</reference>
<dbReference type="SUPFAM" id="SSF53474">
    <property type="entry name" value="alpha/beta-Hydrolases"/>
    <property type="match status" value="1"/>
</dbReference>
<feature type="binding site" evidence="11">
    <location>
        <position position="162"/>
    </location>
    <ligand>
        <name>Mg(2+)</name>
        <dbReference type="ChEBI" id="CHEBI:18420"/>
        <label>1</label>
        <note>catalytic</note>
    </ligand>
</feature>
<comment type="cofactor">
    <cofactor evidence="11">
        <name>Mg(2+)</name>
        <dbReference type="ChEBI" id="CHEBI:18420"/>
    </cofactor>
</comment>
<evidence type="ECO:0000256" key="4">
    <source>
        <dbReference type="ARBA" id="ARBA00010701"/>
    </source>
</evidence>
<organism evidence="14 15">
    <name type="scientific">Dufourea novaeangliae</name>
    <name type="common">Sweat bee</name>
    <dbReference type="NCBI Taxonomy" id="178035"/>
    <lineage>
        <taxon>Eukaryota</taxon>
        <taxon>Metazoa</taxon>
        <taxon>Ecdysozoa</taxon>
        <taxon>Arthropoda</taxon>
        <taxon>Hexapoda</taxon>
        <taxon>Insecta</taxon>
        <taxon>Pterygota</taxon>
        <taxon>Neoptera</taxon>
        <taxon>Endopterygota</taxon>
        <taxon>Hymenoptera</taxon>
        <taxon>Apocrita</taxon>
        <taxon>Aculeata</taxon>
        <taxon>Apoidea</taxon>
        <taxon>Anthophila</taxon>
        <taxon>Halictidae</taxon>
        <taxon>Rophitinae</taxon>
        <taxon>Dufourea</taxon>
    </lineage>
</organism>
<dbReference type="CDD" id="cd00707">
    <property type="entry name" value="Pancreat_lipase_like"/>
    <property type="match status" value="1"/>
</dbReference>
<dbReference type="Proteomes" id="UP000076502">
    <property type="component" value="Unassembled WGS sequence"/>
</dbReference>
<evidence type="ECO:0000256" key="3">
    <source>
        <dbReference type="ARBA" id="ARBA00009759"/>
    </source>
</evidence>
<keyword evidence="10" id="KW-1015">Disulfide bond</keyword>
<keyword evidence="7 11" id="KW-0479">Metal-binding</keyword>
<evidence type="ECO:0000256" key="2">
    <source>
        <dbReference type="ARBA" id="ARBA00004613"/>
    </source>
</evidence>
<evidence type="ECO:0000256" key="12">
    <source>
        <dbReference type="RuleBase" id="RU004262"/>
    </source>
</evidence>
<comment type="catalytic activity">
    <reaction evidence="1">
        <text>a 1,2-diacyl-sn-glycero-3-phosphocholine + H2O = a 2-acyl-sn-glycero-3-phosphocholine + a fatty acid + H(+)</text>
        <dbReference type="Rhea" id="RHEA:18689"/>
        <dbReference type="ChEBI" id="CHEBI:15377"/>
        <dbReference type="ChEBI" id="CHEBI:15378"/>
        <dbReference type="ChEBI" id="CHEBI:28868"/>
        <dbReference type="ChEBI" id="CHEBI:57643"/>
        <dbReference type="ChEBI" id="CHEBI:57875"/>
        <dbReference type="EC" id="3.1.1.32"/>
    </reaction>
</comment>
<accession>A0A154PR58</accession>
<proteinExistence type="inferred from homology"/>
<evidence type="ECO:0000256" key="9">
    <source>
        <dbReference type="ARBA" id="ARBA00022842"/>
    </source>
</evidence>
<dbReference type="Pfam" id="PF00459">
    <property type="entry name" value="Inositol_P"/>
    <property type="match status" value="1"/>
</dbReference>
<dbReference type="PRINTS" id="PR00821">
    <property type="entry name" value="TAGLIPASE"/>
</dbReference>
<feature type="domain" description="Lipase" evidence="13">
    <location>
        <begin position="308"/>
        <end position="568"/>
    </location>
</feature>
<keyword evidence="6" id="KW-0964">Secreted</keyword>
<evidence type="ECO:0000256" key="5">
    <source>
        <dbReference type="ARBA" id="ARBA00013179"/>
    </source>
</evidence>
<keyword evidence="8" id="KW-0378">Hydrolase</keyword>
<dbReference type="PANTHER" id="PTHR11610">
    <property type="entry name" value="LIPASE"/>
    <property type="match status" value="1"/>
</dbReference>
<dbReference type="Gene3D" id="4.10.460.10">
    <property type="entry name" value="Inositol Polyphosphate 1-phosphatase, domain 1"/>
    <property type="match status" value="1"/>
</dbReference>
<feature type="binding site" evidence="11">
    <location>
        <position position="82"/>
    </location>
    <ligand>
        <name>Mg(2+)</name>
        <dbReference type="ChEBI" id="CHEBI:18420"/>
        <label>1</label>
        <note>catalytic</note>
    </ligand>
</feature>
<dbReference type="SUPFAM" id="SSF56655">
    <property type="entry name" value="Carbohydrate phosphatase"/>
    <property type="match status" value="1"/>
</dbReference>
<evidence type="ECO:0000256" key="6">
    <source>
        <dbReference type="ARBA" id="ARBA00022525"/>
    </source>
</evidence>
<dbReference type="Pfam" id="PF00151">
    <property type="entry name" value="Lipase"/>
    <property type="match status" value="1"/>
</dbReference>
<evidence type="ECO:0000313" key="14">
    <source>
        <dbReference type="EMBL" id="KZC13834.1"/>
    </source>
</evidence>
<evidence type="ECO:0000256" key="11">
    <source>
        <dbReference type="PIRSR" id="PIRSR600760-2"/>
    </source>
</evidence>
<dbReference type="Gene3D" id="3.30.540.10">
    <property type="entry name" value="Fructose-1,6-Bisphosphatase, subunit A, domain 1"/>
    <property type="match status" value="1"/>
</dbReference>